<evidence type="ECO:0000313" key="7">
    <source>
        <dbReference type="EMBL" id="PLX18117.1"/>
    </source>
</evidence>
<dbReference type="InterPro" id="IPR007016">
    <property type="entry name" value="O-antigen_ligase-rel_domated"/>
</dbReference>
<accession>A0A2N5ZHF1</accession>
<dbReference type="Pfam" id="PF04932">
    <property type="entry name" value="Wzy_C"/>
    <property type="match status" value="1"/>
</dbReference>
<feature type="domain" description="O-antigen ligase-related" evidence="6">
    <location>
        <begin position="162"/>
        <end position="312"/>
    </location>
</feature>
<dbReference type="InterPro" id="IPR051533">
    <property type="entry name" value="WaaL-like"/>
</dbReference>
<dbReference type="PANTHER" id="PTHR37422:SF13">
    <property type="entry name" value="LIPOPOLYSACCHARIDE BIOSYNTHESIS PROTEIN PA4999-RELATED"/>
    <property type="match status" value="1"/>
</dbReference>
<dbReference type="Proteomes" id="UP000234857">
    <property type="component" value="Unassembled WGS sequence"/>
</dbReference>
<feature type="transmembrane region" description="Helical" evidence="5">
    <location>
        <begin position="156"/>
        <end position="172"/>
    </location>
</feature>
<feature type="transmembrane region" description="Helical" evidence="5">
    <location>
        <begin position="336"/>
        <end position="354"/>
    </location>
</feature>
<proteinExistence type="predicted"/>
<dbReference type="EMBL" id="PKTG01000071">
    <property type="protein sequence ID" value="PLX18117.1"/>
    <property type="molecule type" value="Genomic_DNA"/>
</dbReference>
<dbReference type="GO" id="GO:0016020">
    <property type="term" value="C:membrane"/>
    <property type="evidence" value="ECO:0007669"/>
    <property type="project" value="UniProtKB-SubCell"/>
</dbReference>
<comment type="subcellular location">
    <subcellularLocation>
        <location evidence="1">Membrane</location>
        <topology evidence="1">Multi-pass membrane protein</topology>
    </subcellularLocation>
</comment>
<feature type="transmembrane region" description="Helical" evidence="5">
    <location>
        <begin position="90"/>
        <end position="113"/>
    </location>
</feature>
<organism evidence="7 8">
    <name type="scientific">Muiribacterium halophilum</name>
    <dbReference type="NCBI Taxonomy" id="2053465"/>
    <lineage>
        <taxon>Bacteria</taxon>
        <taxon>Candidatus Muiribacteriota</taxon>
        <taxon>Candidatus Muiribacteriia</taxon>
        <taxon>Candidatus Muiribacteriales</taxon>
        <taxon>Candidatus Muiribacteriaceae</taxon>
        <taxon>Candidatus Muiribacterium</taxon>
    </lineage>
</organism>
<evidence type="ECO:0000256" key="1">
    <source>
        <dbReference type="ARBA" id="ARBA00004141"/>
    </source>
</evidence>
<keyword evidence="4 5" id="KW-0472">Membrane</keyword>
<evidence type="ECO:0000256" key="4">
    <source>
        <dbReference type="ARBA" id="ARBA00023136"/>
    </source>
</evidence>
<evidence type="ECO:0000256" key="2">
    <source>
        <dbReference type="ARBA" id="ARBA00022692"/>
    </source>
</evidence>
<feature type="transmembrane region" description="Helical" evidence="5">
    <location>
        <begin position="178"/>
        <end position="194"/>
    </location>
</feature>
<feature type="transmembrane region" description="Helical" evidence="5">
    <location>
        <begin position="296"/>
        <end position="316"/>
    </location>
</feature>
<sequence>MIVSTAFDNILLFLILILWLVQGDIRNKLNSIKDNHVILAPIIYLTVIILGISWADDIDKAFKIIDKQSIILALPVIYTSFKRENLENVFVAFSIVGFISAIMSFVLYFGIASWSDRSVEYPIPFVRHISFNTMLSFAIIFLLNRVFYKKIKGKERIYYFISILIMSLSVFITRSRAGMIAFLFMCFIWTIYYFRNNYKAMLKSFSVILIVLIIAIVIFADLRKRIDEAYKEIINYKPNVYSSVGARFTFAMNSWELTKKFWPLGTGTGGFEKNYKIVNKKNTPDVDETVNPHNNYLFVLVQLGFPGILVFLNIFFQQILFFFKKGIEDEFNVFRIMLPLVFMLICLSDSYLFGHHTQLFFMLMTAILYRSKSEISNNHKKI</sequence>
<name>A0A2N5ZHF1_MUIH1</name>
<feature type="transmembrane region" description="Helical" evidence="5">
    <location>
        <begin position="6"/>
        <end position="25"/>
    </location>
</feature>
<feature type="transmembrane region" description="Helical" evidence="5">
    <location>
        <begin position="125"/>
        <end position="144"/>
    </location>
</feature>
<feature type="transmembrane region" description="Helical" evidence="5">
    <location>
        <begin position="201"/>
        <end position="220"/>
    </location>
</feature>
<gene>
    <name evidence="7" type="ORF">C0601_05490</name>
</gene>
<evidence type="ECO:0000256" key="5">
    <source>
        <dbReference type="SAM" id="Phobius"/>
    </source>
</evidence>
<reference evidence="7 8" key="1">
    <citation type="submission" date="2017-11" db="EMBL/GenBank/DDBJ databases">
        <title>Genome-resolved metagenomics identifies genetic mobility, metabolic interactions, and unexpected diversity in perchlorate-reducing communities.</title>
        <authorList>
            <person name="Barnum T.P."/>
            <person name="Figueroa I.A."/>
            <person name="Carlstrom C.I."/>
            <person name="Lucas L.N."/>
            <person name="Engelbrektson A.L."/>
            <person name="Coates J.D."/>
        </authorList>
    </citation>
    <scope>NUCLEOTIDE SEQUENCE [LARGE SCALE GENOMIC DNA]</scope>
    <source>
        <strain evidence="7">BM706</strain>
    </source>
</reference>
<evidence type="ECO:0000259" key="6">
    <source>
        <dbReference type="Pfam" id="PF04932"/>
    </source>
</evidence>
<feature type="transmembrane region" description="Helical" evidence="5">
    <location>
        <begin position="37"/>
        <end position="55"/>
    </location>
</feature>
<keyword evidence="2 5" id="KW-0812">Transmembrane</keyword>
<evidence type="ECO:0000313" key="8">
    <source>
        <dbReference type="Proteomes" id="UP000234857"/>
    </source>
</evidence>
<protein>
    <recommendedName>
        <fullName evidence="6">O-antigen ligase-related domain-containing protein</fullName>
    </recommendedName>
</protein>
<comment type="caution">
    <text evidence="7">The sequence shown here is derived from an EMBL/GenBank/DDBJ whole genome shotgun (WGS) entry which is preliminary data.</text>
</comment>
<dbReference type="PANTHER" id="PTHR37422">
    <property type="entry name" value="TEICHURONIC ACID BIOSYNTHESIS PROTEIN TUAE"/>
    <property type="match status" value="1"/>
</dbReference>
<evidence type="ECO:0000256" key="3">
    <source>
        <dbReference type="ARBA" id="ARBA00022989"/>
    </source>
</evidence>
<keyword evidence="3 5" id="KW-1133">Transmembrane helix</keyword>
<dbReference type="AlphaFoldDB" id="A0A2N5ZHF1"/>